<evidence type="ECO:0000313" key="1">
    <source>
        <dbReference type="EMBL" id="HGE78109.1"/>
    </source>
</evidence>
<name>A0A7V3RHB2_UNCW3</name>
<comment type="caution">
    <text evidence="1">The sequence shown here is derived from an EMBL/GenBank/DDBJ whole genome shotgun (WGS) entry which is preliminary data.</text>
</comment>
<gene>
    <name evidence="1" type="ORF">ENX68_03805</name>
</gene>
<organism evidence="1">
    <name type="scientific">candidate division WOR-3 bacterium</name>
    <dbReference type="NCBI Taxonomy" id="2052148"/>
    <lineage>
        <taxon>Bacteria</taxon>
        <taxon>Bacteria division WOR-3</taxon>
    </lineage>
</organism>
<proteinExistence type="predicted"/>
<dbReference type="AlphaFoldDB" id="A0A7V3RHB2"/>
<sequence>MSRFKVIETNFLATFIIPLDKYKILSIMYILIHMVDNLREIENEAPHPHPPPLKGEERMG</sequence>
<dbReference type="EMBL" id="DTOZ01000097">
    <property type="protein sequence ID" value="HGE78109.1"/>
    <property type="molecule type" value="Genomic_DNA"/>
</dbReference>
<accession>A0A7V3RHB2</accession>
<protein>
    <submittedName>
        <fullName evidence="1">Uncharacterized protein</fullName>
    </submittedName>
</protein>
<reference evidence="1" key="1">
    <citation type="journal article" date="2020" name="mSystems">
        <title>Genome- and Community-Level Interaction Insights into Carbon Utilization and Element Cycling Functions of Hydrothermarchaeota in Hydrothermal Sediment.</title>
        <authorList>
            <person name="Zhou Z."/>
            <person name="Liu Y."/>
            <person name="Xu W."/>
            <person name="Pan J."/>
            <person name="Luo Z.H."/>
            <person name="Li M."/>
        </authorList>
    </citation>
    <scope>NUCLEOTIDE SEQUENCE [LARGE SCALE GENOMIC DNA]</scope>
    <source>
        <strain evidence="1">SpSt-961</strain>
    </source>
</reference>